<dbReference type="EMBL" id="WIGM01000134">
    <property type="protein sequence ID" value="KAF6838014.1"/>
    <property type="molecule type" value="Genomic_DNA"/>
</dbReference>
<sequence>MGRAEFGNAVYFPVFLRWLYDTLVLGFVCPRAWGCPRNILQSHYSKHIDALPAESQPNLLDIGVGTGHFLEHAPLPTRSRVVLADINDNPLAEAKGRLRRAHADVTVDTVLADVFELGDDRSVSSKRLSSLKGNIEQQHEDKFDVISCMLLLHCLPGNGRRKGEAVAWLQRILKPGGVVIGSTVLGFGVKHNSFGKVLMFLYNLTGVFHNYGDGVDDIIGPLKAAFTKVEFRVVGTTLLFEAR</sequence>
<name>A0A8H6KUQ2_9PEZI</name>
<dbReference type="AlphaFoldDB" id="A0A8H6KUQ2"/>
<reference evidence="1" key="1">
    <citation type="journal article" date="2020" name="Phytopathology">
        <title>Genome Sequence Resources of Colletotrichum truncatum, C. plurivorum, C. musicola, and C. sojae: Four Species Pathogenic to Soybean (Glycine max).</title>
        <authorList>
            <person name="Rogerio F."/>
            <person name="Boufleur T.R."/>
            <person name="Ciampi-Guillardi M."/>
            <person name="Sukno S.A."/>
            <person name="Thon M.R."/>
            <person name="Massola Junior N.S."/>
            <person name="Baroncelli R."/>
        </authorList>
    </citation>
    <scope>NUCLEOTIDE SEQUENCE</scope>
    <source>
        <strain evidence="1">LFN0074</strain>
    </source>
</reference>
<dbReference type="CDD" id="cd02440">
    <property type="entry name" value="AdoMet_MTases"/>
    <property type="match status" value="1"/>
</dbReference>
<protein>
    <submittedName>
        <fullName evidence="1">Methyltransferase type 12</fullName>
    </submittedName>
</protein>
<gene>
    <name evidence="1" type="ORF">CMUS01_04787</name>
</gene>
<dbReference type="Proteomes" id="UP000639643">
    <property type="component" value="Unassembled WGS sequence"/>
</dbReference>
<keyword evidence="2" id="KW-1185">Reference proteome</keyword>
<dbReference type="SUPFAM" id="SSF53335">
    <property type="entry name" value="S-adenosyl-L-methionine-dependent methyltransferases"/>
    <property type="match status" value="1"/>
</dbReference>
<comment type="caution">
    <text evidence="1">The sequence shown here is derived from an EMBL/GenBank/DDBJ whole genome shotgun (WGS) entry which is preliminary data.</text>
</comment>
<dbReference type="OrthoDB" id="10061782at2759"/>
<keyword evidence="1" id="KW-0808">Transferase</keyword>
<evidence type="ECO:0000313" key="2">
    <source>
        <dbReference type="Proteomes" id="UP000639643"/>
    </source>
</evidence>
<dbReference type="GO" id="GO:0008168">
    <property type="term" value="F:methyltransferase activity"/>
    <property type="evidence" value="ECO:0007669"/>
    <property type="project" value="UniProtKB-KW"/>
</dbReference>
<dbReference type="GO" id="GO:0032259">
    <property type="term" value="P:methylation"/>
    <property type="evidence" value="ECO:0007669"/>
    <property type="project" value="UniProtKB-KW"/>
</dbReference>
<dbReference type="Gene3D" id="3.40.50.150">
    <property type="entry name" value="Vaccinia Virus protein VP39"/>
    <property type="match status" value="1"/>
</dbReference>
<accession>A0A8H6KUQ2</accession>
<proteinExistence type="predicted"/>
<keyword evidence="1" id="KW-0489">Methyltransferase</keyword>
<organism evidence="1 2">
    <name type="scientific">Colletotrichum musicola</name>
    <dbReference type="NCBI Taxonomy" id="2175873"/>
    <lineage>
        <taxon>Eukaryota</taxon>
        <taxon>Fungi</taxon>
        <taxon>Dikarya</taxon>
        <taxon>Ascomycota</taxon>
        <taxon>Pezizomycotina</taxon>
        <taxon>Sordariomycetes</taxon>
        <taxon>Hypocreomycetidae</taxon>
        <taxon>Glomerellales</taxon>
        <taxon>Glomerellaceae</taxon>
        <taxon>Colletotrichum</taxon>
        <taxon>Colletotrichum orchidearum species complex</taxon>
    </lineage>
</organism>
<dbReference type="Pfam" id="PF13489">
    <property type="entry name" value="Methyltransf_23"/>
    <property type="match status" value="1"/>
</dbReference>
<dbReference type="InterPro" id="IPR029063">
    <property type="entry name" value="SAM-dependent_MTases_sf"/>
</dbReference>
<evidence type="ECO:0000313" key="1">
    <source>
        <dbReference type="EMBL" id="KAF6838014.1"/>
    </source>
</evidence>